<proteinExistence type="inferred from homology"/>
<dbReference type="EMBL" id="CP060820">
    <property type="protein sequence ID" value="QNP39410.1"/>
    <property type="molecule type" value="Genomic_DNA"/>
</dbReference>
<dbReference type="KEGG" id="lsx:H8B22_07590"/>
<reference evidence="3 4" key="1">
    <citation type="submission" date="2020-08" db="EMBL/GenBank/DDBJ databases">
        <title>Lysobacter sp. II4 sp. nov., isolated from soil.</title>
        <authorList>
            <person name="Woo C.Y."/>
            <person name="Kim J."/>
        </authorList>
    </citation>
    <scope>NUCLEOTIDE SEQUENCE [LARGE SCALE GENOMIC DNA]</scope>
    <source>
        <strain evidence="3 4">II4</strain>
    </source>
</reference>
<name>A0A7H0FTP4_9GAMM</name>
<dbReference type="CDD" id="cd05141">
    <property type="entry name" value="Barstar_evA4336-like"/>
    <property type="match status" value="1"/>
</dbReference>
<organism evidence="3 4">
    <name type="scientific">Agrilutibacter terrestris</name>
    <dbReference type="NCBI Taxonomy" id="2865112"/>
    <lineage>
        <taxon>Bacteria</taxon>
        <taxon>Pseudomonadati</taxon>
        <taxon>Pseudomonadota</taxon>
        <taxon>Gammaproteobacteria</taxon>
        <taxon>Lysobacterales</taxon>
        <taxon>Lysobacteraceae</taxon>
        <taxon>Agrilutibacter</taxon>
    </lineage>
</organism>
<comment type="similarity">
    <text evidence="1">Belongs to the barstar family.</text>
</comment>
<evidence type="ECO:0000256" key="1">
    <source>
        <dbReference type="ARBA" id="ARBA00006845"/>
    </source>
</evidence>
<keyword evidence="4" id="KW-1185">Reference proteome</keyword>
<dbReference type="Proteomes" id="UP000516018">
    <property type="component" value="Chromosome"/>
</dbReference>
<dbReference type="InterPro" id="IPR000468">
    <property type="entry name" value="Barstar"/>
</dbReference>
<gene>
    <name evidence="3" type="ORF">H8B22_07590</name>
</gene>
<protein>
    <submittedName>
        <fullName evidence="3">Barstar family protein</fullName>
    </submittedName>
</protein>
<dbReference type="InterPro" id="IPR035905">
    <property type="entry name" value="Barstar-like_sf"/>
</dbReference>
<evidence type="ECO:0000313" key="3">
    <source>
        <dbReference type="EMBL" id="QNP39410.1"/>
    </source>
</evidence>
<dbReference type="AlphaFoldDB" id="A0A7H0FTP4"/>
<feature type="domain" description="Barstar (barnase inhibitor)" evidence="2">
    <location>
        <begin position="39"/>
        <end position="133"/>
    </location>
</feature>
<evidence type="ECO:0000259" key="2">
    <source>
        <dbReference type="Pfam" id="PF01337"/>
    </source>
</evidence>
<dbReference type="Gene3D" id="3.30.370.10">
    <property type="entry name" value="Barstar-like"/>
    <property type="match status" value="1"/>
</dbReference>
<accession>A0A7H0FTP4</accession>
<sequence>MMAVDVREVLADPAQGGAYFVDARETAALAAAARALDFMVTQIDLGGVRGKDDMLARFAAALEFPAWFGRNLDALADCLGDLSWMRAEGYVLLLEHGDAWRQADDENFATLLDILNEAAAEWGDRGVPFWALMPLPQDQLDKLAF</sequence>
<evidence type="ECO:0000313" key="4">
    <source>
        <dbReference type="Proteomes" id="UP000516018"/>
    </source>
</evidence>
<dbReference type="SUPFAM" id="SSF52038">
    <property type="entry name" value="Barstar-related"/>
    <property type="match status" value="1"/>
</dbReference>
<dbReference type="Pfam" id="PF01337">
    <property type="entry name" value="Barstar"/>
    <property type="match status" value="1"/>
</dbReference>